<sequence>MYRLVFSMQARTDWEYWKQSGNTAIIKKITALLKDMTEHPYTGTGKPEPLKYALSGCWSRRINREHRIVYRVKETDIEVEIMTMRYHYDRATK</sequence>
<dbReference type="InterPro" id="IPR035093">
    <property type="entry name" value="RelE/ParE_toxin_dom_sf"/>
</dbReference>
<keyword evidence="5" id="KW-0378">Hydrolase</keyword>
<dbReference type="GO" id="GO:0045892">
    <property type="term" value="P:negative regulation of DNA-templated transcription"/>
    <property type="evidence" value="ECO:0007669"/>
    <property type="project" value="TreeGrafter"/>
</dbReference>
<dbReference type="SUPFAM" id="SSF143011">
    <property type="entry name" value="RelE-like"/>
    <property type="match status" value="1"/>
</dbReference>
<dbReference type="EMBL" id="JADILZ010000084">
    <property type="protein sequence ID" value="MBO8478992.1"/>
    <property type="molecule type" value="Genomic_DNA"/>
</dbReference>
<organism evidence="7 8">
    <name type="scientific">Candidatus Cryptobacteroides excrementipullorum</name>
    <dbReference type="NCBI Taxonomy" id="2840761"/>
    <lineage>
        <taxon>Bacteria</taxon>
        <taxon>Pseudomonadati</taxon>
        <taxon>Bacteroidota</taxon>
        <taxon>Bacteroidia</taxon>
        <taxon>Bacteroidales</taxon>
        <taxon>Candidatus Cryptobacteroides</taxon>
    </lineage>
</organism>
<evidence type="ECO:0000256" key="5">
    <source>
        <dbReference type="ARBA" id="ARBA00022801"/>
    </source>
</evidence>
<dbReference type="NCBIfam" id="TIGR02116">
    <property type="entry name" value="toxin_Txe_YoeB"/>
    <property type="match status" value="1"/>
</dbReference>
<accession>A0A9D9IUK5</accession>
<evidence type="ECO:0000256" key="1">
    <source>
        <dbReference type="ARBA" id="ARBA00008172"/>
    </source>
</evidence>
<evidence type="ECO:0000313" key="8">
    <source>
        <dbReference type="Proteomes" id="UP000823771"/>
    </source>
</evidence>
<evidence type="ECO:0000313" key="7">
    <source>
        <dbReference type="EMBL" id="MBO8478992.1"/>
    </source>
</evidence>
<comment type="similarity">
    <text evidence="1">Belongs to the YoeB family.</text>
</comment>
<evidence type="ECO:0000256" key="4">
    <source>
        <dbReference type="ARBA" id="ARBA00022759"/>
    </source>
</evidence>
<keyword evidence="3" id="KW-0540">Nuclease</keyword>
<proteinExistence type="inferred from homology"/>
<protein>
    <recommendedName>
        <fullName evidence="6">Putative mRNA interferase YoeB</fullName>
    </recommendedName>
</protein>
<keyword evidence="2" id="KW-1277">Toxin-antitoxin system</keyword>
<name>A0A9D9IUK5_9BACT</name>
<dbReference type="InterPro" id="IPR009614">
    <property type="entry name" value="YoeB_toxin"/>
</dbReference>
<reference evidence="7" key="2">
    <citation type="journal article" date="2021" name="PeerJ">
        <title>Extensive microbial diversity within the chicken gut microbiome revealed by metagenomics and culture.</title>
        <authorList>
            <person name="Gilroy R."/>
            <person name="Ravi A."/>
            <person name="Getino M."/>
            <person name="Pursley I."/>
            <person name="Horton D.L."/>
            <person name="Alikhan N.F."/>
            <person name="Baker D."/>
            <person name="Gharbi K."/>
            <person name="Hall N."/>
            <person name="Watson M."/>
            <person name="Adriaenssens E.M."/>
            <person name="Foster-Nyarko E."/>
            <person name="Jarju S."/>
            <person name="Secka A."/>
            <person name="Antonio M."/>
            <person name="Oren A."/>
            <person name="Chaudhuri R.R."/>
            <person name="La Ragione R."/>
            <person name="Hildebrand F."/>
            <person name="Pallen M.J."/>
        </authorList>
    </citation>
    <scope>NUCLEOTIDE SEQUENCE</scope>
    <source>
        <strain evidence="7">2478</strain>
    </source>
</reference>
<dbReference type="GO" id="GO:0016787">
    <property type="term" value="F:hydrolase activity"/>
    <property type="evidence" value="ECO:0007669"/>
    <property type="project" value="UniProtKB-KW"/>
</dbReference>
<dbReference type="GO" id="GO:0006401">
    <property type="term" value="P:RNA catabolic process"/>
    <property type="evidence" value="ECO:0007669"/>
    <property type="project" value="InterPro"/>
</dbReference>
<evidence type="ECO:0000256" key="3">
    <source>
        <dbReference type="ARBA" id="ARBA00022722"/>
    </source>
</evidence>
<evidence type="ECO:0000256" key="6">
    <source>
        <dbReference type="ARBA" id="ARBA00030388"/>
    </source>
</evidence>
<keyword evidence="4" id="KW-0255">Endonuclease</keyword>
<dbReference type="GO" id="GO:0004519">
    <property type="term" value="F:endonuclease activity"/>
    <property type="evidence" value="ECO:0007669"/>
    <property type="project" value="UniProtKB-KW"/>
</dbReference>
<gene>
    <name evidence="7" type="ORF">IAB80_08920</name>
</gene>
<reference evidence="7" key="1">
    <citation type="submission" date="2020-10" db="EMBL/GenBank/DDBJ databases">
        <authorList>
            <person name="Gilroy R."/>
        </authorList>
    </citation>
    <scope>NUCLEOTIDE SEQUENCE</scope>
    <source>
        <strain evidence="7">2478</strain>
    </source>
</reference>
<dbReference type="Proteomes" id="UP000823771">
    <property type="component" value="Unassembled WGS sequence"/>
</dbReference>
<dbReference type="Gene3D" id="3.30.2310.20">
    <property type="entry name" value="RelE-like"/>
    <property type="match status" value="1"/>
</dbReference>
<dbReference type="PANTHER" id="PTHR38039:SF1">
    <property type="entry name" value="TOXIN YOEB"/>
    <property type="match status" value="1"/>
</dbReference>
<dbReference type="PANTHER" id="PTHR38039">
    <property type="entry name" value="TOXIN YOEB"/>
    <property type="match status" value="1"/>
</dbReference>
<dbReference type="AlphaFoldDB" id="A0A9D9IUK5"/>
<comment type="caution">
    <text evidence="7">The sequence shown here is derived from an EMBL/GenBank/DDBJ whole genome shotgun (WGS) entry which is preliminary data.</text>
</comment>
<evidence type="ECO:0000256" key="2">
    <source>
        <dbReference type="ARBA" id="ARBA00022649"/>
    </source>
</evidence>
<dbReference type="Pfam" id="PF06769">
    <property type="entry name" value="YoeB_toxin"/>
    <property type="match status" value="1"/>
</dbReference>